<proteinExistence type="predicted"/>
<evidence type="ECO:0000313" key="2">
    <source>
        <dbReference type="Proteomes" id="UP001157502"/>
    </source>
</evidence>
<sequence>MTTSRQRKDQKNPNYTKSERTSGQYLSDLPAPRWICPLSGCPSSTLAGQLPATMNPGGMRRYNAVRLTLTPTREAAEDGANQGRGTATATTATATGTAKKTRQHDDPPGIQQGSSTERYGLWAS</sequence>
<reference evidence="1" key="1">
    <citation type="submission" date="2021-05" db="EMBL/GenBank/DDBJ databases">
        <authorList>
            <person name="Pan Q."/>
            <person name="Jouanno E."/>
            <person name="Zahm M."/>
            <person name="Klopp C."/>
            <person name="Cabau C."/>
            <person name="Louis A."/>
            <person name="Berthelot C."/>
            <person name="Parey E."/>
            <person name="Roest Crollius H."/>
            <person name="Montfort J."/>
            <person name="Robinson-Rechavi M."/>
            <person name="Bouchez O."/>
            <person name="Lampietro C."/>
            <person name="Lopez Roques C."/>
            <person name="Donnadieu C."/>
            <person name="Postlethwait J."/>
            <person name="Bobe J."/>
            <person name="Dillon D."/>
            <person name="Chandos A."/>
            <person name="von Hippel F."/>
            <person name="Guiguen Y."/>
        </authorList>
    </citation>
    <scope>NUCLEOTIDE SEQUENCE</scope>
    <source>
        <strain evidence="1">YG-Jan2019</strain>
    </source>
</reference>
<dbReference type="Proteomes" id="UP001157502">
    <property type="component" value="Chromosome 21"/>
</dbReference>
<organism evidence="1 2">
    <name type="scientific">Dallia pectoralis</name>
    <name type="common">Alaska blackfish</name>
    <dbReference type="NCBI Taxonomy" id="75939"/>
    <lineage>
        <taxon>Eukaryota</taxon>
        <taxon>Metazoa</taxon>
        <taxon>Chordata</taxon>
        <taxon>Craniata</taxon>
        <taxon>Vertebrata</taxon>
        <taxon>Euteleostomi</taxon>
        <taxon>Actinopterygii</taxon>
        <taxon>Neopterygii</taxon>
        <taxon>Teleostei</taxon>
        <taxon>Protacanthopterygii</taxon>
        <taxon>Esociformes</taxon>
        <taxon>Umbridae</taxon>
        <taxon>Dallia</taxon>
    </lineage>
</organism>
<protein>
    <submittedName>
        <fullName evidence="1">Uncharacterized protein</fullName>
    </submittedName>
</protein>
<dbReference type="EMBL" id="CM055748">
    <property type="protein sequence ID" value="KAJ7995662.1"/>
    <property type="molecule type" value="Genomic_DNA"/>
</dbReference>
<keyword evidence="2" id="KW-1185">Reference proteome</keyword>
<evidence type="ECO:0000313" key="1">
    <source>
        <dbReference type="EMBL" id="KAJ7995662.1"/>
    </source>
</evidence>
<gene>
    <name evidence="1" type="ORF">DPEC_G00246900</name>
</gene>
<comment type="caution">
    <text evidence="1">The sequence shown here is derived from an EMBL/GenBank/DDBJ whole genome shotgun (WGS) entry which is preliminary data.</text>
</comment>
<name>A0ACC2FWD6_DALPE</name>
<accession>A0ACC2FWD6</accession>